<dbReference type="Pfam" id="PF09250">
    <property type="entry name" value="Prim-Pol"/>
    <property type="match status" value="1"/>
</dbReference>
<evidence type="ECO:0000259" key="1">
    <source>
        <dbReference type="SMART" id="SM00942"/>
    </source>
</evidence>
<dbReference type="InterPro" id="IPR014820">
    <property type="entry name" value="PriCT_1"/>
</dbReference>
<accession>A0ABS7P3X2</accession>
<dbReference type="CDD" id="cd04859">
    <property type="entry name" value="Prim_Pol"/>
    <property type="match status" value="1"/>
</dbReference>
<protein>
    <submittedName>
        <fullName evidence="3">Bifunctional DNA primase/polymerase</fullName>
    </submittedName>
</protein>
<dbReference type="SUPFAM" id="SSF56747">
    <property type="entry name" value="Prim-pol domain"/>
    <property type="match status" value="1"/>
</dbReference>
<proteinExistence type="predicted"/>
<feature type="domain" description="Primase C-terminal 1" evidence="1">
    <location>
        <begin position="188"/>
        <end position="250"/>
    </location>
</feature>
<feature type="domain" description="DNA primase/polymerase bifunctional N-terminal" evidence="2">
    <location>
        <begin position="18"/>
        <end position="162"/>
    </location>
</feature>
<dbReference type="SMART" id="SM00942">
    <property type="entry name" value="PriCT_1"/>
    <property type="match status" value="1"/>
</dbReference>
<dbReference type="InterPro" id="IPR015330">
    <property type="entry name" value="DNA_primase/pol_bifunc_N"/>
</dbReference>
<sequence>MRSTRRQPEGRVVIPQETIAMLDRGFAIGPLQGKRAFLPGGFHSFTTDRDAIAAQARRYRDCNWGGTCEGVLQLDEDVRNGGDLDALKIGVRTLTVRTGTGGRHMYFAYAGAVRGKVAGVPGIDIKSWRTGYVVMPGSRHPDTGELYKIEVDADIAPLPEKLLPLVAAPRYEPRPTVASPERRSNGLVDKVAGATGGGRNAITFWAFCRAFERGGEQSLLVAIRSAALGTGLPEREVETCLRSARRTVGSAA</sequence>
<evidence type="ECO:0000313" key="3">
    <source>
        <dbReference type="EMBL" id="MBY6367088.1"/>
    </source>
</evidence>
<evidence type="ECO:0000313" key="4">
    <source>
        <dbReference type="Proteomes" id="UP000825228"/>
    </source>
</evidence>
<evidence type="ECO:0000259" key="2">
    <source>
        <dbReference type="SMART" id="SM00943"/>
    </source>
</evidence>
<name>A0ABS7P3X2_9NOCA</name>
<gene>
    <name evidence="3" type="ORF">HQ603_10010</name>
</gene>
<dbReference type="SMART" id="SM00943">
    <property type="entry name" value="Prim-Pol"/>
    <property type="match status" value="1"/>
</dbReference>
<dbReference type="EMBL" id="JABUBU010000006">
    <property type="protein sequence ID" value="MBY6367088.1"/>
    <property type="molecule type" value="Genomic_DNA"/>
</dbReference>
<organism evidence="3 4">
    <name type="scientific">Rhodococcoides corynebacterioides</name>
    <dbReference type="NCBI Taxonomy" id="53972"/>
    <lineage>
        <taxon>Bacteria</taxon>
        <taxon>Bacillati</taxon>
        <taxon>Actinomycetota</taxon>
        <taxon>Actinomycetes</taxon>
        <taxon>Mycobacteriales</taxon>
        <taxon>Nocardiaceae</taxon>
        <taxon>Rhodococcoides</taxon>
    </lineage>
</organism>
<dbReference type="Proteomes" id="UP000825228">
    <property type="component" value="Unassembled WGS sequence"/>
</dbReference>
<reference evidence="3 4" key="1">
    <citation type="submission" date="2020-06" db="EMBL/GenBank/DDBJ databases">
        <title>Taxonomy, biology and ecology of Rhodococcus bacteria occurring in California pistachio and other woody hosts as revealed by genome sequence analyses.</title>
        <authorList>
            <person name="Gai Y."/>
            <person name="Riely B."/>
        </authorList>
    </citation>
    <scope>NUCLEOTIDE SEQUENCE [LARGE SCALE GENOMIC DNA]</scope>
    <source>
        <strain evidence="3 4">BP-281</strain>
    </source>
</reference>
<comment type="caution">
    <text evidence="3">The sequence shown here is derived from an EMBL/GenBank/DDBJ whole genome shotgun (WGS) entry which is preliminary data.</text>
</comment>
<keyword evidence="4" id="KW-1185">Reference proteome</keyword>